<proteinExistence type="predicted"/>
<feature type="compositionally biased region" description="Polar residues" evidence="1">
    <location>
        <begin position="7"/>
        <end position="18"/>
    </location>
</feature>
<dbReference type="AlphaFoldDB" id="A0A1D8NGH1"/>
<dbReference type="GeneID" id="94583494"/>
<dbReference type="VEuPathDB" id="FungiDB:YALI1_E00019g"/>
<protein>
    <submittedName>
        <fullName evidence="2">Uncharacterized protein</fullName>
    </submittedName>
</protein>
<evidence type="ECO:0000256" key="1">
    <source>
        <dbReference type="SAM" id="MobiDB-lite"/>
    </source>
</evidence>
<gene>
    <name evidence="2" type="ORF">YALI1_E00019g</name>
</gene>
<dbReference type="RefSeq" id="XP_068138982.1">
    <property type="nucleotide sequence ID" value="XM_068282881.1"/>
</dbReference>
<sequence length="176" mass="19983">MDEKTYQDNGNNRSTNTVRGGMHDISRDFFNLTYKRALNFRHRTVTQQAAVEVTMLLNPQRYDQAVGAATRLVFRYTRHMAIPGSNNLQIAHIQVATDTTSHEAEIADKFFFGEHTDSLSDHLQLNWEYKEGKLEPGDRGGEKVGLQRHAEGRQLVMVPDRPDNGGEEDQSTQNHG</sequence>
<reference evidence="2 3" key="1">
    <citation type="journal article" date="2016" name="PLoS ONE">
        <title>Sequence Assembly of Yarrowia lipolytica Strain W29/CLIB89 Shows Transposable Element Diversity.</title>
        <authorList>
            <person name="Magnan C."/>
            <person name="Yu J."/>
            <person name="Chang I."/>
            <person name="Jahn E."/>
            <person name="Kanomata Y."/>
            <person name="Wu J."/>
            <person name="Zeller M."/>
            <person name="Oakes M."/>
            <person name="Baldi P."/>
            <person name="Sandmeyer S."/>
        </authorList>
    </citation>
    <scope>NUCLEOTIDE SEQUENCE [LARGE SCALE GENOMIC DNA]</scope>
    <source>
        <strain evidence="3">CLIB89(W29)</strain>
    </source>
</reference>
<feature type="region of interest" description="Disordered" evidence="1">
    <location>
        <begin position="132"/>
        <end position="176"/>
    </location>
</feature>
<name>A0A1D8NGH1_YARLL</name>
<organism evidence="2 3">
    <name type="scientific">Yarrowia lipolytica</name>
    <name type="common">Candida lipolytica</name>
    <dbReference type="NCBI Taxonomy" id="4952"/>
    <lineage>
        <taxon>Eukaryota</taxon>
        <taxon>Fungi</taxon>
        <taxon>Dikarya</taxon>
        <taxon>Ascomycota</taxon>
        <taxon>Saccharomycotina</taxon>
        <taxon>Dipodascomycetes</taxon>
        <taxon>Dipodascales</taxon>
        <taxon>Dipodascales incertae sedis</taxon>
        <taxon>Yarrowia</taxon>
    </lineage>
</organism>
<accession>A0A1D8NGH1</accession>
<dbReference type="Proteomes" id="UP000182444">
    <property type="component" value="Chromosome 1E"/>
</dbReference>
<evidence type="ECO:0000313" key="2">
    <source>
        <dbReference type="EMBL" id="AOW04735.1"/>
    </source>
</evidence>
<feature type="region of interest" description="Disordered" evidence="1">
    <location>
        <begin position="1"/>
        <end position="20"/>
    </location>
</feature>
<dbReference type="EMBL" id="CP017557">
    <property type="protein sequence ID" value="AOW04735.1"/>
    <property type="molecule type" value="Genomic_DNA"/>
</dbReference>
<evidence type="ECO:0000313" key="3">
    <source>
        <dbReference type="Proteomes" id="UP000182444"/>
    </source>
</evidence>
<feature type="compositionally biased region" description="Basic and acidic residues" evidence="1">
    <location>
        <begin position="132"/>
        <end position="142"/>
    </location>
</feature>